<dbReference type="PANTHER" id="PTHR13371">
    <property type="entry name" value="GLYCINE-, GLUTAMATE-, THIENYLCYCLOHEXYLPIPERIDINE-BINDING PROTEIN"/>
    <property type="match status" value="1"/>
</dbReference>
<dbReference type="Gene3D" id="1.25.10.10">
    <property type="entry name" value="Leucine-rich Repeat Variant"/>
    <property type="match status" value="1"/>
</dbReference>
<dbReference type="Proteomes" id="UP000039865">
    <property type="component" value="Unassembled WGS sequence"/>
</dbReference>
<evidence type="ECO:0000313" key="4">
    <source>
        <dbReference type="Proteomes" id="UP000039865"/>
    </source>
</evidence>
<keyword evidence="4" id="KW-1185">Reference proteome</keyword>
<dbReference type="InterPro" id="IPR034085">
    <property type="entry name" value="TOG"/>
</dbReference>
<dbReference type="OMA" id="QDENFPA"/>
<evidence type="ECO:0000256" key="1">
    <source>
        <dbReference type="SAM" id="MobiDB-lite"/>
    </source>
</evidence>
<dbReference type="Pfam" id="PF21040">
    <property type="entry name" value="CEP104-like_TOG"/>
    <property type="match status" value="1"/>
</dbReference>
<dbReference type="FunCoup" id="A0A078A4A3">
    <property type="interactions" value="69"/>
</dbReference>
<dbReference type="InterPro" id="IPR048739">
    <property type="entry name" value="CEP104_N"/>
</dbReference>
<dbReference type="Pfam" id="PF21039">
    <property type="entry name" value="CEP104_ZnF"/>
    <property type="match status" value="1"/>
</dbReference>
<dbReference type="SUPFAM" id="SSF48371">
    <property type="entry name" value="ARM repeat"/>
    <property type="match status" value="1"/>
</dbReference>
<dbReference type="InterPro" id="IPR048738">
    <property type="entry name" value="CEP104_Znf"/>
</dbReference>
<accession>A0A078A4A3</accession>
<dbReference type="InterPro" id="IPR008979">
    <property type="entry name" value="Galactose-bd-like_sf"/>
</dbReference>
<dbReference type="GO" id="GO:0005929">
    <property type="term" value="C:cilium"/>
    <property type="evidence" value="ECO:0007669"/>
    <property type="project" value="TreeGrafter"/>
</dbReference>
<proteinExistence type="predicted"/>
<dbReference type="InterPro" id="IPR052607">
    <property type="entry name" value="CEP104-like"/>
</dbReference>
<organism evidence="3 4">
    <name type="scientific">Stylonychia lemnae</name>
    <name type="common">Ciliate</name>
    <dbReference type="NCBI Taxonomy" id="5949"/>
    <lineage>
        <taxon>Eukaryota</taxon>
        <taxon>Sar</taxon>
        <taxon>Alveolata</taxon>
        <taxon>Ciliophora</taxon>
        <taxon>Intramacronucleata</taxon>
        <taxon>Spirotrichea</taxon>
        <taxon>Stichotrichia</taxon>
        <taxon>Sporadotrichida</taxon>
        <taxon>Oxytrichidae</taxon>
        <taxon>Stylonychinae</taxon>
        <taxon>Stylonychia</taxon>
    </lineage>
</organism>
<dbReference type="InterPro" id="IPR016024">
    <property type="entry name" value="ARM-type_fold"/>
</dbReference>
<dbReference type="AlphaFoldDB" id="A0A078A4A3"/>
<sequence length="837" mass="95365">MANHKLQKLTYRVLYCTGEDPIFPVTELLYNSPQCKGWTSAKFCEYPQEIIVQFTHLVRLREIQILTHQNKIPSKIELFSFLPSGFQALQGELPLNKIQFEKLGYLDFDSNEKTKYQAREMKSAYVDSMAMLLKFNIFSNHQNKLNLFNQVSIIAVNCLGEHYVPPSGLREPIPIGGRFEEEMQYDPSTIEKLKQLYTAKKSAVIEGDYERAIKIKNAIERMKAIGIKLNELVDKKRQALDKQDFNLAKKLTDEIQALRTTVLNARLQFEDTSQLKPLSREWSRKEVQRIVETDNHRLFDKIQLTTETIMRNPKNLLQPQLDQDKKQIGNQQPITTDELAKKLNSNRPPPMIGGQGQVSGMGGEVVNVDEMVIPTHTGKSGHFSIPEYDESSKQNTEEDLPVGKSEDLTEDDMKSAAPLIPVFGMEIIKKIYSADWHLREKAIQEVIEEVTKGTKSQICGHIEQERLFTSCFGVIAQTICDKIASVSISASAMIIKVCKEIYPTITLNVKGELNSNLKQTFNWMLDKIGDNNGKVRETTEEAALVMAGHPAIGTQNMIEQITKGQVKKSALNSVKHNSGKLNLLKKILQTYKVKQNWEVVSEFAIKHLQDGNATVRVAAYAVLLELYLLIGKPLMSEFIDLSPHKLDIINRSFAEADKGDIQAAYQVIGLSNSTSKTNTSVGKSMDLKSSQKISRSMSKKSFASSKFQPGKCNFCDIENEEFDRQEVLEIHYFEDCRFFAKCQYCQMQIEINDMQNHWLSDCVKKDELRQCQRCKEVMHENKFEKHTVDNKCTPNPTNDVMCPLCGINISKLGPGKIEDKWKQHINKERCSKNPRKK</sequence>
<protein>
    <recommendedName>
        <fullName evidence="2">TOG domain-containing protein</fullName>
    </recommendedName>
</protein>
<dbReference type="SUPFAM" id="SSF49785">
    <property type="entry name" value="Galactose-binding domain-like"/>
    <property type="match status" value="1"/>
</dbReference>
<evidence type="ECO:0000259" key="2">
    <source>
        <dbReference type="SMART" id="SM01349"/>
    </source>
</evidence>
<feature type="domain" description="TOG" evidence="2">
    <location>
        <begin position="412"/>
        <end position="664"/>
    </location>
</feature>
<dbReference type="OrthoDB" id="66599at2759"/>
<dbReference type="InParanoid" id="A0A078A4A3"/>
<name>A0A078A4A3_STYLE</name>
<dbReference type="SMART" id="SM01349">
    <property type="entry name" value="TOG"/>
    <property type="match status" value="1"/>
</dbReference>
<dbReference type="Pfam" id="PF21038">
    <property type="entry name" value="CEP104_N"/>
    <property type="match status" value="1"/>
</dbReference>
<dbReference type="PANTHER" id="PTHR13371:SF0">
    <property type="entry name" value="CENTROSOMAL PROTEIN OF 104 KDA"/>
    <property type="match status" value="1"/>
</dbReference>
<gene>
    <name evidence="3" type="primary">Contig12918.g13776</name>
    <name evidence="3" type="ORF">STYLEM_5957</name>
</gene>
<reference evidence="3 4" key="1">
    <citation type="submission" date="2014-06" db="EMBL/GenBank/DDBJ databases">
        <authorList>
            <person name="Swart Estienne"/>
        </authorList>
    </citation>
    <scope>NUCLEOTIDE SEQUENCE [LARGE SCALE GENOMIC DNA]</scope>
    <source>
        <strain evidence="3 4">130c</strain>
    </source>
</reference>
<dbReference type="EMBL" id="CCKQ01005731">
    <property type="protein sequence ID" value="CDW76992.1"/>
    <property type="molecule type" value="Genomic_DNA"/>
</dbReference>
<evidence type="ECO:0000313" key="3">
    <source>
        <dbReference type="EMBL" id="CDW76992.1"/>
    </source>
</evidence>
<dbReference type="InterPro" id="IPR011989">
    <property type="entry name" value="ARM-like"/>
</dbReference>
<feature type="region of interest" description="Disordered" evidence="1">
    <location>
        <begin position="377"/>
        <end position="410"/>
    </location>
</feature>